<comment type="subcellular location">
    <subcellularLocation>
        <location evidence="1">Membrane</location>
        <topology evidence="1">Single-pass membrane protein</topology>
    </subcellularLocation>
</comment>
<dbReference type="InterPro" id="IPR011009">
    <property type="entry name" value="Kinase-like_dom_sf"/>
</dbReference>
<evidence type="ECO:0000256" key="9">
    <source>
        <dbReference type="ARBA" id="ARBA00022989"/>
    </source>
</evidence>
<keyword evidence="12" id="KW-0325">Glycoprotein</keyword>
<dbReference type="Gene3D" id="1.10.510.10">
    <property type="entry name" value="Transferase(Phosphotransferase) domain 1"/>
    <property type="match status" value="2"/>
</dbReference>
<accession>A0A2P5FQV4</accession>
<proteinExistence type="inferred from homology"/>
<comment type="similarity">
    <text evidence="13">Belongs to the protein kinase superfamily. Ser/Thr protein kinase family.</text>
</comment>
<keyword evidence="2 13" id="KW-0723">Serine/threonine-protein kinase</keyword>
<dbReference type="AlphaFoldDB" id="A0A2P5FQV4"/>
<dbReference type="EMBL" id="JXTC01000014">
    <property type="protein sequence ID" value="POO00162.1"/>
    <property type="molecule type" value="Genomic_DNA"/>
</dbReference>
<dbReference type="InterPro" id="IPR017441">
    <property type="entry name" value="Protein_kinase_ATP_BS"/>
</dbReference>
<keyword evidence="4 15" id="KW-0812">Transmembrane</keyword>
<dbReference type="FunFam" id="1.10.510.10:FF:000621">
    <property type="entry name" value="Serine/threonine-protein kinase"/>
    <property type="match status" value="1"/>
</dbReference>
<dbReference type="OrthoDB" id="1530339at2759"/>
<evidence type="ECO:0000256" key="12">
    <source>
        <dbReference type="ARBA" id="ARBA00023180"/>
    </source>
</evidence>
<dbReference type="InterPro" id="IPR008271">
    <property type="entry name" value="Ser/Thr_kinase_AS"/>
</dbReference>
<dbReference type="PROSITE" id="PS00107">
    <property type="entry name" value="PROTEIN_KINASE_ATP"/>
    <property type="match status" value="1"/>
</dbReference>
<dbReference type="SMART" id="SM00108">
    <property type="entry name" value="B_lectin"/>
    <property type="match status" value="1"/>
</dbReference>
<keyword evidence="3 13" id="KW-0808">Transferase</keyword>
<dbReference type="PIRSF" id="PIRSF000641">
    <property type="entry name" value="SRK"/>
    <property type="match status" value="1"/>
</dbReference>
<comment type="caution">
    <text evidence="19">The sequence shown here is derived from an EMBL/GenBank/DDBJ whole genome shotgun (WGS) entry which is preliminary data.</text>
</comment>
<dbReference type="STRING" id="63057.A0A2P5FQV4"/>
<keyword evidence="9 15" id="KW-1133">Transmembrane helix</keyword>
<keyword evidence="6 13" id="KW-0547">Nucleotide-binding</keyword>
<protein>
    <recommendedName>
        <fullName evidence="13">Receptor-like serine/threonine-protein kinase</fullName>
        <ecNumber evidence="13">2.7.11.1</ecNumber>
    </recommendedName>
</protein>
<dbReference type="InterPro" id="IPR001245">
    <property type="entry name" value="Ser-Thr/Tyr_kinase_cat_dom"/>
</dbReference>
<comment type="catalytic activity">
    <reaction evidence="13">
        <text>L-seryl-[protein] + ATP = O-phospho-L-seryl-[protein] + ADP + H(+)</text>
        <dbReference type="Rhea" id="RHEA:17989"/>
        <dbReference type="Rhea" id="RHEA-COMP:9863"/>
        <dbReference type="Rhea" id="RHEA-COMP:11604"/>
        <dbReference type="ChEBI" id="CHEBI:15378"/>
        <dbReference type="ChEBI" id="CHEBI:29999"/>
        <dbReference type="ChEBI" id="CHEBI:30616"/>
        <dbReference type="ChEBI" id="CHEBI:83421"/>
        <dbReference type="ChEBI" id="CHEBI:456216"/>
        <dbReference type="EC" id="2.7.11.1"/>
    </reaction>
</comment>
<keyword evidence="10 15" id="KW-0472">Membrane</keyword>
<dbReference type="InParanoid" id="A0A2P5FQV4"/>
<dbReference type="InterPro" id="IPR036426">
    <property type="entry name" value="Bulb-type_lectin_dom_sf"/>
</dbReference>
<dbReference type="InterPro" id="IPR024171">
    <property type="entry name" value="SRK-like_kinase"/>
</dbReference>
<evidence type="ECO:0000256" key="10">
    <source>
        <dbReference type="ARBA" id="ARBA00023136"/>
    </source>
</evidence>
<feature type="transmembrane region" description="Helical" evidence="15">
    <location>
        <begin position="449"/>
        <end position="474"/>
    </location>
</feature>
<feature type="domain" description="Bulb-type lectin" evidence="18">
    <location>
        <begin position="36"/>
        <end position="154"/>
    </location>
</feature>
<dbReference type="Pfam" id="PF01453">
    <property type="entry name" value="B_lectin"/>
    <property type="match status" value="1"/>
</dbReference>
<evidence type="ECO:0000259" key="18">
    <source>
        <dbReference type="PROSITE" id="PS50927"/>
    </source>
</evidence>
<dbReference type="InterPro" id="IPR000719">
    <property type="entry name" value="Prot_kinase_dom"/>
</dbReference>
<keyword evidence="7 13" id="KW-0418">Kinase</keyword>
<keyword evidence="5 16" id="KW-0732">Signal</keyword>
<dbReference type="GO" id="GO:0048544">
    <property type="term" value="P:recognition of pollen"/>
    <property type="evidence" value="ECO:0007669"/>
    <property type="project" value="InterPro"/>
</dbReference>
<dbReference type="GO" id="GO:0016020">
    <property type="term" value="C:membrane"/>
    <property type="evidence" value="ECO:0007669"/>
    <property type="project" value="UniProtKB-SubCell"/>
</dbReference>
<dbReference type="GO" id="GO:0004674">
    <property type="term" value="F:protein serine/threonine kinase activity"/>
    <property type="evidence" value="ECO:0007669"/>
    <property type="project" value="UniProtKB-KW"/>
</dbReference>
<evidence type="ECO:0000256" key="11">
    <source>
        <dbReference type="ARBA" id="ARBA00023157"/>
    </source>
</evidence>
<dbReference type="PANTHER" id="PTHR47974:SF27">
    <property type="entry name" value="RECEPTOR-LIKE SERINE_THREONINE-PROTEIN KINASE"/>
    <property type="match status" value="1"/>
</dbReference>
<feature type="domain" description="Protein kinase" evidence="17">
    <location>
        <begin position="522"/>
        <end position="798"/>
    </location>
</feature>
<dbReference type="CDD" id="cd00028">
    <property type="entry name" value="B_lectin"/>
    <property type="match status" value="1"/>
</dbReference>
<evidence type="ECO:0000256" key="4">
    <source>
        <dbReference type="ARBA" id="ARBA00022692"/>
    </source>
</evidence>
<evidence type="ECO:0000256" key="5">
    <source>
        <dbReference type="ARBA" id="ARBA00022729"/>
    </source>
</evidence>
<evidence type="ECO:0000256" key="15">
    <source>
        <dbReference type="SAM" id="Phobius"/>
    </source>
</evidence>
<evidence type="ECO:0000256" key="2">
    <source>
        <dbReference type="ARBA" id="ARBA00022527"/>
    </source>
</evidence>
<evidence type="ECO:0000313" key="19">
    <source>
        <dbReference type="EMBL" id="POO00162.1"/>
    </source>
</evidence>
<dbReference type="GO" id="GO:0106310">
    <property type="term" value="F:protein serine kinase activity"/>
    <property type="evidence" value="ECO:0007669"/>
    <property type="project" value="RHEA"/>
</dbReference>
<evidence type="ECO:0000259" key="17">
    <source>
        <dbReference type="PROSITE" id="PS50011"/>
    </source>
</evidence>
<evidence type="ECO:0000256" key="7">
    <source>
        <dbReference type="ARBA" id="ARBA00022777"/>
    </source>
</evidence>
<keyword evidence="8 13" id="KW-0067">ATP-binding</keyword>
<dbReference type="PROSITE" id="PS00108">
    <property type="entry name" value="PROTEIN_KINASE_ST"/>
    <property type="match status" value="1"/>
</dbReference>
<evidence type="ECO:0000256" key="13">
    <source>
        <dbReference type="PIRNR" id="PIRNR000641"/>
    </source>
</evidence>
<keyword evidence="20" id="KW-1185">Reference proteome</keyword>
<dbReference type="GO" id="GO:0005524">
    <property type="term" value="F:ATP binding"/>
    <property type="evidence" value="ECO:0007669"/>
    <property type="project" value="UniProtKB-UniRule"/>
</dbReference>
<dbReference type="InterPro" id="IPR000858">
    <property type="entry name" value="S_locus_glycoprot_dom"/>
</dbReference>
<dbReference type="PROSITE" id="PS50011">
    <property type="entry name" value="PROTEIN_KINASE_DOM"/>
    <property type="match status" value="1"/>
</dbReference>
<dbReference type="Gene3D" id="2.90.10.10">
    <property type="entry name" value="Bulb-type lectin domain"/>
    <property type="match status" value="1"/>
</dbReference>
<evidence type="ECO:0000256" key="3">
    <source>
        <dbReference type="ARBA" id="ARBA00022679"/>
    </source>
</evidence>
<dbReference type="Pfam" id="PF00954">
    <property type="entry name" value="S_locus_glycop"/>
    <property type="match status" value="1"/>
</dbReference>
<dbReference type="EC" id="2.7.11.1" evidence="13"/>
<dbReference type="InterPro" id="IPR001480">
    <property type="entry name" value="Bulb-type_lectin_dom"/>
</dbReference>
<gene>
    <name evidence="19" type="ORF">TorRG33x02_039400</name>
</gene>
<dbReference type="Pfam" id="PF00069">
    <property type="entry name" value="Pkinase"/>
    <property type="match status" value="1"/>
</dbReference>
<name>A0A2P5FQV4_TREOI</name>
<organism evidence="19 20">
    <name type="scientific">Trema orientale</name>
    <name type="common">Charcoal tree</name>
    <name type="synonym">Celtis orientalis</name>
    <dbReference type="NCBI Taxonomy" id="63057"/>
    <lineage>
        <taxon>Eukaryota</taxon>
        <taxon>Viridiplantae</taxon>
        <taxon>Streptophyta</taxon>
        <taxon>Embryophyta</taxon>
        <taxon>Tracheophyta</taxon>
        <taxon>Spermatophyta</taxon>
        <taxon>Magnoliopsida</taxon>
        <taxon>eudicotyledons</taxon>
        <taxon>Gunneridae</taxon>
        <taxon>Pentapetalae</taxon>
        <taxon>rosids</taxon>
        <taxon>fabids</taxon>
        <taxon>Rosales</taxon>
        <taxon>Cannabaceae</taxon>
        <taxon>Trema</taxon>
    </lineage>
</organism>
<dbReference type="Pfam" id="PF07714">
    <property type="entry name" value="PK_Tyr_Ser-Thr"/>
    <property type="match status" value="1"/>
</dbReference>
<evidence type="ECO:0000256" key="16">
    <source>
        <dbReference type="SAM" id="SignalP"/>
    </source>
</evidence>
<dbReference type="PROSITE" id="PS50927">
    <property type="entry name" value="BULB_LECTIN"/>
    <property type="match status" value="1"/>
</dbReference>
<reference evidence="20" key="1">
    <citation type="submission" date="2016-06" db="EMBL/GenBank/DDBJ databases">
        <title>Parallel loss of symbiosis genes in relatives of nitrogen-fixing non-legume Parasponia.</title>
        <authorList>
            <person name="Van Velzen R."/>
            <person name="Holmer R."/>
            <person name="Bu F."/>
            <person name="Rutten L."/>
            <person name="Van Zeijl A."/>
            <person name="Liu W."/>
            <person name="Santuari L."/>
            <person name="Cao Q."/>
            <person name="Sharma T."/>
            <person name="Shen D."/>
            <person name="Roswanjaya Y."/>
            <person name="Wardhani T."/>
            <person name="Kalhor M.S."/>
            <person name="Jansen J."/>
            <person name="Van den Hoogen J."/>
            <person name="Gungor B."/>
            <person name="Hartog M."/>
            <person name="Hontelez J."/>
            <person name="Verver J."/>
            <person name="Yang W.-C."/>
            <person name="Schijlen E."/>
            <person name="Repin R."/>
            <person name="Schilthuizen M."/>
            <person name="Schranz E."/>
            <person name="Heidstra R."/>
            <person name="Miyata K."/>
            <person name="Fedorova E."/>
            <person name="Kohlen W."/>
            <person name="Bisseling T."/>
            <person name="Smit S."/>
            <person name="Geurts R."/>
        </authorList>
    </citation>
    <scope>NUCLEOTIDE SEQUENCE [LARGE SCALE GENOMIC DNA]</scope>
    <source>
        <strain evidence="20">cv. RG33-2</strain>
    </source>
</reference>
<feature type="binding site" evidence="14">
    <location>
        <position position="551"/>
    </location>
    <ligand>
        <name>ATP</name>
        <dbReference type="ChEBI" id="CHEBI:30616"/>
    </ligand>
</feature>
<sequence length="812" mass="89825">MKSSFSTHLFLTFFCCALSPFSVVSDPILAHSIVPNFTATNLIFVENDGAFLSSQNGTFRASLRSPLSQPKIFYFSVIHFPTNTLIWTANRHVPISNAAVLTLAVDGLTLFDESHEPVWSTPRLAEHVTSLTLLETGNLVLVGPRNEFLWQSFDYPTDTIVVGQRLGVGKSLLSAASGFDFSEGDYRLTLTGEDLVSQWYGQTYWKLSVEPSSVRDFKNAVSFMEMNSTGLYLYGVGEDRDSLVIVMRIVLPASSFRIAHLRYDGRFMINSLINGRDWVQDLVRPLEFCQIPSSCGKLGLCTKKSSVTNGLCTCPDGFALGNRNNSCLPANNSFSLSNGCNDHKELESAGPYNYLKLGNGVKYFANDFTEPTNRGVDLWVCQDLCSKKCSCLGIFYQNSSGSCYFLENNLGSITLSDGTELASSGFIKVSRVSSPELNATKNKKHGFPMAGFVLVPLSGFFLVMTLVILAIMWLCKTRPSRRTATVDLSRWNSSSSTELGTIVSFPGLPSRFEYEELVAATKNFDDQIGSGGFGTVYKGIMPDGTVVAVKKITNLGVRGKEEFCTEIAIIGSIHHVNLVRLKGPVLEWQDRFKIVLGTARALAYLHSGCHQKIIHCDIKPENILLNDSFQVKVTDFGVSKLLDDKHSKLLTTLRGTRGYLAPEWLNSSGITAKTDVYSFGMVLLEIVSGRRNCSLITQYSSIENDGIEENRQSFSSSSSSNVESRVVYFPSLALEMHEQKRYLELADPRLKCRVSGEEIEKIVRIGLCCLHIVPTLRPTMDNVVAMLEGRVPLCEPRVEALKFLHSFGGRQS</sequence>
<evidence type="ECO:0000256" key="8">
    <source>
        <dbReference type="ARBA" id="ARBA00022840"/>
    </source>
</evidence>
<dbReference type="PROSITE" id="PS01186">
    <property type="entry name" value="EGF_2"/>
    <property type="match status" value="1"/>
</dbReference>
<evidence type="ECO:0000256" key="1">
    <source>
        <dbReference type="ARBA" id="ARBA00004167"/>
    </source>
</evidence>
<evidence type="ECO:0000256" key="6">
    <source>
        <dbReference type="ARBA" id="ARBA00022741"/>
    </source>
</evidence>
<evidence type="ECO:0000256" key="14">
    <source>
        <dbReference type="PROSITE-ProRule" id="PRU10141"/>
    </source>
</evidence>
<keyword evidence="11" id="KW-1015">Disulfide bond</keyword>
<feature type="signal peptide" evidence="16">
    <location>
        <begin position="1"/>
        <end position="25"/>
    </location>
</feature>
<dbReference type="InterPro" id="IPR000742">
    <property type="entry name" value="EGF"/>
</dbReference>
<dbReference type="SMART" id="SM00220">
    <property type="entry name" value="S_TKc"/>
    <property type="match status" value="1"/>
</dbReference>
<dbReference type="Proteomes" id="UP000237000">
    <property type="component" value="Unassembled WGS sequence"/>
</dbReference>
<comment type="catalytic activity">
    <reaction evidence="13">
        <text>L-threonyl-[protein] + ATP = O-phospho-L-threonyl-[protein] + ADP + H(+)</text>
        <dbReference type="Rhea" id="RHEA:46608"/>
        <dbReference type="Rhea" id="RHEA-COMP:11060"/>
        <dbReference type="Rhea" id="RHEA-COMP:11605"/>
        <dbReference type="ChEBI" id="CHEBI:15378"/>
        <dbReference type="ChEBI" id="CHEBI:30013"/>
        <dbReference type="ChEBI" id="CHEBI:30616"/>
        <dbReference type="ChEBI" id="CHEBI:61977"/>
        <dbReference type="ChEBI" id="CHEBI:456216"/>
        <dbReference type="EC" id="2.7.11.1"/>
    </reaction>
</comment>
<dbReference type="SUPFAM" id="SSF56112">
    <property type="entry name" value="Protein kinase-like (PK-like)"/>
    <property type="match status" value="1"/>
</dbReference>
<evidence type="ECO:0000313" key="20">
    <source>
        <dbReference type="Proteomes" id="UP000237000"/>
    </source>
</evidence>
<dbReference type="SUPFAM" id="SSF51110">
    <property type="entry name" value="alpha-D-mannose-specific plant lectins"/>
    <property type="match status" value="1"/>
</dbReference>
<dbReference type="PANTHER" id="PTHR47974">
    <property type="entry name" value="OS07G0415500 PROTEIN"/>
    <property type="match status" value="1"/>
</dbReference>
<feature type="chain" id="PRO_5015171602" description="Receptor-like serine/threonine-protein kinase" evidence="16">
    <location>
        <begin position="26"/>
        <end position="812"/>
    </location>
</feature>